<dbReference type="GO" id="GO:0003700">
    <property type="term" value="F:DNA-binding transcription factor activity"/>
    <property type="evidence" value="ECO:0007669"/>
    <property type="project" value="InterPro"/>
</dbReference>
<dbReference type="PANTHER" id="PTHR46796:SF12">
    <property type="entry name" value="HTH-TYPE DNA-BINDING TRANSCRIPTIONAL ACTIVATOR EUTR"/>
    <property type="match status" value="1"/>
</dbReference>
<keyword evidence="3" id="KW-0804">Transcription</keyword>
<proteinExistence type="predicted"/>
<dbReference type="PROSITE" id="PS00041">
    <property type="entry name" value="HTH_ARAC_FAMILY_1"/>
    <property type="match status" value="1"/>
</dbReference>
<dbReference type="AlphaFoldDB" id="A0A5C5VRN3"/>
<feature type="domain" description="HTH araC/xylS-type" evidence="4">
    <location>
        <begin position="78"/>
        <end position="179"/>
    </location>
</feature>
<dbReference type="PANTHER" id="PTHR46796">
    <property type="entry name" value="HTH-TYPE TRANSCRIPTIONAL ACTIVATOR RHAS-RELATED"/>
    <property type="match status" value="1"/>
</dbReference>
<comment type="caution">
    <text evidence="5">The sequence shown here is derived from an EMBL/GenBank/DDBJ whole genome shotgun (WGS) entry which is preliminary data.</text>
</comment>
<dbReference type="InterPro" id="IPR050204">
    <property type="entry name" value="AraC_XylS_family_regulators"/>
</dbReference>
<evidence type="ECO:0000313" key="5">
    <source>
        <dbReference type="EMBL" id="TWT41304.1"/>
    </source>
</evidence>
<keyword evidence="6" id="KW-1185">Reference proteome</keyword>
<reference evidence="5 6" key="1">
    <citation type="submission" date="2019-02" db="EMBL/GenBank/DDBJ databases">
        <title>Deep-cultivation of Planctomycetes and their phenomic and genomic characterization uncovers novel biology.</title>
        <authorList>
            <person name="Wiegand S."/>
            <person name="Jogler M."/>
            <person name="Boedeker C."/>
            <person name="Pinto D."/>
            <person name="Vollmers J."/>
            <person name="Rivas-Marin E."/>
            <person name="Kohn T."/>
            <person name="Peeters S.H."/>
            <person name="Heuer A."/>
            <person name="Rast P."/>
            <person name="Oberbeckmann S."/>
            <person name="Bunk B."/>
            <person name="Jeske O."/>
            <person name="Meyerdierks A."/>
            <person name="Storesund J.E."/>
            <person name="Kallscheuer N."/>
            <person name="Luecker S."/>
            <person name="Lage O.M."/>
            <person name="Pohl T."/>
            <person name="Merkel B.J."/>
            <person name="Hornburger P."/>
            <person name="Mueller R.-W."/>
            <person name="Bruemmer F."/>
            <person name="Labrenz M."/>
            <person name="Spormann A.M."/>
            <person name="Op Den Camp H."/>
            <person name="Overmann J."/>
            <person name="Amann R."/>
            <person name="Jetten M.S.M."/>
            <person name="Mascher T."/>
            <person name="Medema M.H."/>
            <person name="Devos D.P."/>
            <person name="Kaster A.-K."/>
            <person name="Ovreas L."/>
            <person name="Rohde M."/>
            <person name="Galperin M.Y."/>
            <person name="Jogler C."/>
        </authorList>
    </citation>
    <scope>NUCLEOTIDE SEQUENCE [LARGE SCALE GENOMIC DNA]</scope>
    <source>
        <strain evidence="5 6">KOR42</strain>
    </source>
</reference>
<organism evidence="5 6">
    <name type="scientific">Thalassoglobus neptunius</name>
    <dbReference type="NCBI Taxonomy" id="1938619"/>
    <lineage>
        <taxon>Bacteria</taxon>
        <taxon>Pseudomonadati</taxon>
        <taxon>Planctomycetota</taxon>
        <taxon>Planctomycetia</taxon>
        <taxon>Planctomycetales</taxon>
        <taxon>Planctomycetaceae</taxon>
        <taxon>Thalassoglobus</taxon>
    </lineage>
</organism>
<evidence type="ECO:0000256" key="2">
    <source>
        <dbReference type="ARBA" id="ARBA00023125"/>
    </source>
</evidence>
<dbReference type="InterPro" id="IPR018062">
    <property type="entry name" value="HTH_AraC-typ_CS"/>
</dbReference>
<dbReference type="SMART" id="SM00342">
    <property type="entry name" value="HTH_ARAC"/>
    <property type="match status" value="1"/>
</dbReference>
<protein>
    <submittedName>
        <fullName evidence="5">Transcriptional regulator EutR</fullName>
    </submittedName>
</protein>
<dbReference type="PROSITE" id="PS01124">
    <property type="entry name" value="HTH_ARAC_FAMILY_2"/>
    <property type="match status" value="1"/>
</dbReference>
<dbReference type="InterPro" id="IPR009057">
    <property type="entry name" value="Homeodomain-like_sf"/>
</dbReference>
<dbReference type="Proteomes" id="UP000317243">
    <property type="component" value="Unassembled WGS sequence"/>
</dbReference>
<dbReference type="Gene3D" id="1.10.10.60">
    <property type="entry name" value="Homeodomain-like"/>
    <property type="match status" value="1"/>
</dbReference>
<sequence>MTIVHPGLHVSKKLRSIVLGYLQAIDGVSMDSRVAAELTFQLDLLRIARRVCVRSSRVQLLTEDNSSCLTVRHTRIASDAAELIETSLDGLISIAAIAQSLDVSERTLLTAFRSRYHQSPRHFIQSMRLNRARTLLRDSPNSGALIQDIAAQVGFYDAGRFASKYQRLFGELPSQTVKNT</sequence>
<name>A0A5C5VRN3_9PLAN</name>
<dbReference type="Pfam" id="PF12833">
    <property type="entry name" value="HTH_18"/>
    <property type="match status" value="1"/>
</dbReference>
<evidence type="ECO:0000256" key="1">
    <source>
        <dbReference type="ARBA" id="ARBA00023015"/>
    </source>
</evidence>
<gene>
    <name evidence="5" type="ORF">KOR42_48440</name>
</gene>
<evidence type="ECO:0000256" key="3">
    <source>
        <dbReference type="ARBA" id="ARBA00023163"/>
    </source>
</evidence>
<keyword evidence="2" id="KW-0238">DNA-binding</keyword>
<dbReference type="GO" id="GO:0043565">
    <property type="term" value="F:sequence-specific DNA binding"/>
    <property type="evidence" value="ECO:0007669"/>
    <property type="project" value="InterPro"/>
</dbReference>
<evidence type="ECO:0000313" key="6">
    <source>
        <dbReference type="Proteomes" id="UP000317243"/>
    </source>
</evidence>
<evidence type="ECO:0000259" key="4">
    <source>
        <dbReference type="PROSITE" id="PS01124"/>
    </source>
</evidence>
<keyword evidence="1" id="KW-0805">Transcription regulation</keyword>
<dbReference type="OrthoDB" id="6003540at2"/>
<dbReference type="SUPFAM" id="SSF46689">
    <property type="entry name" value="Homeodomain-like"/>
    <property type="match status" value="2"/>
</dbReference>
<dbReference type="InterPro" id="IPR018060">
    <property type="entry name" value="HTH_AraC"/>
</dbReference>
<dbReference type="EMBL" id="SIHI01000046">
    <property type="protein sequence ID" value="TWT41304.1"/>
    <property type="molecule type" value="Genomic_DNA"/>
</dbReference>
<accession>A0A5C5VRN3</accession>